<dbReference type="Proteomes" id="UP000276133">
    <property type="component" value="Unassembled WGS sequence"/>
</dbReference>
<evidence type="ECO:0000313" key="2">
    <source>
        <dbReference type="Proteomes" id="UP000276133"/>
    </source>
</evidence>
<comment type="caution">
    <text evidence="1">The sequence shown here is derived from an EMBL/GenBank/DDBJ whole genome shotgun (WGS) entry which is preliminary data.</text>
</comment>
<protein>
    <submittedName>
        <fullName evidence="1">Uncharacterized protein</fullName>
    </submittedName>
</protein>
<reference evidence="1 2" key="1">
    <citation type="journal article" date="2018" name="Sci. Rep.">
        <title>Genomic signatures of local adaptation to the degree of environmental predictability in rotifers.</title>
        <authorList>
            <person name="Franch-Gras L."/>
            <person name="Hahn C."/>
            <person name="Garcia-Roger E.M."/>
            <person name="Carmona M.J."/>
            <person name="Serra M."/>
            <person name="Gomez A."/>
        </authorList>
    </citation>
    <scope>NUCLEOTIDE SEQUENCE [LARGE SCALE GENOMIC DNA]</scope>
    <source>
        <strain evidence="1">HYR1</strain>
    </source>
</reference>
<name>A0A3M7S7A9_BRAPC</name>
<evidence type="ECO:0000313" key="1">
    <source>
        <dbReference type="EMBL" id="RNA31723.1"/>
    </source>
</evidence>
<dbReference type="AlphaFoldDB" id="A0A3M7S7A9"/>
<organism evidence="1 2">
    <name type="scientific">Brachionus plicatilis</name>
    <name type="common">Marine rotifer</name>
    <name type="synonym">Brachionus muelleri</name>
    <dbReference type="NCBI Taxonomy" id="10195"/>
    <lineage>
        <taxon>Eukaryota</taxon>
        <taxon>Metazoa</taxon>
        <taxon>Spiralia</taxon>
        <taxon>Gnathifera</taxon>
        <taxon>Rotifera</taxon>
        <taxon>Eurotatoria</taxon>
        <taxon>Monogononta</taxon>
        <taxon>Pseudotrocha</taxon>
        <taxon>Ploima</taxon>
        <taxon>Brachionidae</taxon>
        <taxon>Brachionus</taxon>
    </lineage>
</organism>
<gene>
    <name evidence="1" type="ORF">BpHYR1_004656</name>
</gene>
<proteinExistence type="predicted"/>
<dbReference type="EMBL" id="REGN01001907">
    <property type="protein sequence ID" value="RNA31723.1"/>
    <property type="molecule type" value="Genomic_DNA"/>
</dbReference>
<sequence>MDRELAKASLISKTRTEENQRKDLDFLKRYSSIIFLFAKRDSFSYFKSRIVAKVQLWTEGHSI</sequence>
<keyword evidence="2" id="KW-1185">Reference proteome</keyword>
<accession>A0A3M7S7A9</accession>